<accession>A0ACC3SRX9</accession>
<evidence type="ECO:0000313" key="1">
    <source>
        <dbReference type="EMBL" id="KAK9234368.1"/>
    </source>
</evidence>
<gene>
    <name evidence="1" type="ORF">V1525DRAFT_422310</name>
</gene>
<proteinExistence type="predicted"/>
<reference evidence="2" key="1">
    <citation type="journal article" date="2024" name="Front. Bioeng. Biotechnol.">
        <title>Genome-scale model development and genomic sequencing of the oleaginous clade Lipomyces.</title>
        <authorList>
            <person name="Czajka J.J."/>
            <person name="Han Y."/>
            <person name="Kim J."/>
            <person name="Mondo S.J."/>
            <person name="Hofstad B.A."/>
            <person name="Robles A."/>
            <person name="Haridas S."/>
            <person name="Riley R."/>
            <person name="LaButti K."/>
            <person name="Pangilinan J."/>
            <person name="Andreopoulos W."/>
            <person name="Lipzen A."/>
            <person name="Yan J."/>
            <person name="Wang M."/>
            <person name="Ng V."/>
            <person name="Grigoriev I.V."/>
            <person name="Spatafora J.W."/>
            <person name="Magnuson J.K."/>
            <person name="Baker S.E."/>
            <person name="Pomraning K.R."/>
        </authorList>
    </citation>
    <scope>NUCLEOTIDE SEQUENCE [LARGE SCALE GENOMIC DNA]</scope>
    <source>
        <strain evidence="2">CBS 7786</strain>
    </source>
</reference>
<evidence type="ECO:0000313" key="2">
    <source>
        <dbReference type="Proteomes" id="UP001433508"/>
    </source>
</evidence>
<organism evidence="1 2">
    <name type="scientific">Lipomyces kononenkoae</name>
    <name type="common">Yeast</name>
    <dbReference type="NCBI Taxonomy" id="34357"/>
    <lineage>
        <taxon>Eukaryota</taxon>
        <taxon>Fungi</taxon>
        <taxon>Dikarya</taxon>
        <taxon>Ascomycota</taxon>
        <taxon>Saccharomycotina</taxon>
        <taxon>Lipomycetes</taxon>
        <taxon>Lipomycetales</taxon>
        <taxon>Lipomycetaceae</taxon>
        <taxon>Lipomyces</taxon>
    </lineage>
</organism>
<dbReference type="Proteomes" id="UP001433508">
    <property type="component" value="Unassembled WGS sequence"/>
</dbReference>
<keyword evidence="2" id="KW-1185">Reference proteome</keyword>
<protein>
    <submittedName>
        <fullName evidence="1">Uncharacterized protein</fullName>
    </submittedName>
</protein>
<comment type="caution">
    <text evidence="1">The sequence shown here is derived from an EMBL/GenBank/DDBJ whole genome shotgun (WGS) entry which is preliminary data.</text>
</comment>
<dbReference type="EMBL" id="MU971483">
    <property type="protein sequence ID" value="KAK9234368.1"/>
    <property type="molecule type" value="Genomic_DNA"/>
</dbReference>
<sequence>MRKPTKKGIRYQAQALAKFRQKLDTAQRRRLKAYEERKRKRQHDAESEEPNFAADNDGWIDVRVDSPPSPLKTMRQLHNDNSDKLHAADVLRAYKQPQNGVTEQINREARQASRQKYHHKIKDEYKNYCSERPIPQISSNDILLIDFDGIVSNTQ</sequence>
<name>A0ACC3SRX9_LIPKO</name>